<keyword evidence="4" id="KW-1185">Reference proteome</keyword>
<dbReference type="Proteomes" id="UP001152759">
    <property type="component" value="Chromosome 5"/>
</dbReference>
<gene>
    <name evidence="3" type="ORF">BEMITA_LOCUS9347</name>
</gene>
<feature type="chain" id="PRO_5040371875" evidence="2">
    <location>
        <begin position="23"/>
        <end position="334"/>
    </location>
</feature>
<feature type="compositionally biased region" description="Basic and acidic residues" evidence="1">
    <location>
        <begin position="319"/>
        <end position="334"/>
    </location>
</feature>
<feature type="region of interest" description="Disordered" evidence="1">
    <location>
        <begin position="68"/>
        <end position="93"/>
    </location>
</feature>
<accession>A0A9P0F5K2</accession>
<evidence type="ECO:0000313" key="4">
    <source>
        <dbReference type="Proteomes" id="UP001152759"/>
    </source>
</evidence>
<organism evidence="3 4">
    <name type="scientific">Bemisia tabaci</name>
    <name type="common">Sweetpotato whitefly</name>
    <name type="synonym">Aleurodes tabaci</name>
    <dbReference type="NCBI Taxonomy" id="7038"/>
    <lineage>
        <taxon>Eukaryota</taxon>
        <taxon>Metazoa</taxon>
        <taxon>Ecdysozoa</taxon>
        <taxon>Arthropoda</taxon>
        <taxon>Hexapoda</taxon>
        <taxon>Insecta</taxon>
        <taxon>Pterygota</taxon>
        <taxon>Neoptera</taxon>
        <taxon>Paraneoptera</taxon>
        <taxon>Hemiptera</taxon>
        <taxon>Sternorrhyncha</taxon>
        <taxon>Aleyrodoidea</taxon>
        <taxon>Aleyrodidae</taxon>
        <taxon>Aleyrodinae</taxon>
        <taxon>Bemisia</taxon>
    </lineage>
</organism>
<dbReference type="AlphaFoldDB" id="A0A9P0F5K2"/>
<sequence length="334" mass="36113">MSWTCAFLVWISFVHLICSGRAILVPSKLDASYKCDSEVVEPKSPPDLGASGSFNVFRGLYPPVGSAHPHPDHDYPFPQPHPHPPAPTQPPSPCGCGLGSQPTYVVLPISNQLSSQPKVKHTIKTVITDVKECDAKFFNELFISVQVTTSLNDGSYARSLNLSLNGGLKSTNKEQEVQVVLPTPTEVYTSDDGIDLPILRDLSGLGLDPIELEENFIPGGQDKALLFRPYGVFKPAAAATLSAPLRVTSPPSGVQRHLNFPPFNLAYLRPRPGAPKEDLQQWRPSVEQPFVVHARPANAVVVGAQKSASASPCADEPESEGKEPKIDSKGDSRR</sequence>
<reference evidence="3" key="1">
    <citation type="submission" date="2021-12" db="EMBL/GenBank/DDBJ databases">
        <authorList>
            <person name="King R."/>
        </authorList>
    </citation>
    <scope>NUCLEOTIDE SEQUENCE</scope>
</reference>
<protein>
    <submittedName>
        <fullName evidence="3">Uncharacterized protein</fullName>
    </submittedName>
</protein>
<feature type="signal peptide" evidence="2">
    <location>
        <begin position="1"/>
        <end position="22"/>
    </location>
</feature>
<feature type="compositionally biased region" description="Pro residues" evidence="1">
    <location>
        <begin position="77"/>
        <end position="93"/>
    </location>
</feature>
<name>A0A9P0F5K2_BEMTA</name>
<keyword evidence="2" id="KW-0732">Signal</keyword>
<evidence type="ECO:0000256" key="1">
    <source>
        <dbReference type="SAM" id="MobiDB-lite"/>
    </source>
</evidence>
<feature type="region of interest" description="Disordered" evidence="1">
    <location>
        <begin position="303"/>
        <end position="334"/>
    </location>
</feature>
<evidence type="ECO:0000256" key="2">
    <source>
        <dbReference type="SAM" id="SignalP"/>
    </source>
</evidence>
<evidence type="ECO:0000313" key="3">
    <source>
        <dbReference type="EMBL" id="CAH0390644.1"/>
    </source>
</evidence>
<proteinExistence type="predicted"/>
<dbReference type="EMBL" id="OU963866">
    <property type="protein sequence ID" value="CAH0390644.1"/>
    <property type="molecule type" value="Genomic_DNA"/>
</dbReference>